<dbReference type="GO" id="GO:0006302">
    <property type="term" value="P:double-strand break repair"/>
    <property type="evidence" value="ECO:0007669"/>
    <property type="project" value="TreeGrafter"/>
</dbReference>
<reference evidence="9 10" key="1">
    <citation type="submission" date="2017-02" db="EMBL/GenBank/DDBJ databases">
        <authorList>
            <person name="Peterson S.W."/>
        </authorList>
    </citation>
    <scope>NUCLEOTIDE SEQUENCE [LARGE SCALE GENOMIC DNA]</scope>
    <source>
        <strain evidence="9 10">DSM 15102</strain>
    </source>
</reference>
<evidence type="ECO:0000259" key="8">
    <source>
        <dbReference type="Pfam" id="PF11967"/>
    </source>
</evidence>
<dbReference type="RefSeq" id="WP_087677490.1">
    <property type="nucleotide sequence ID" value="NZ_FUWV01000001.1"/>
</dbReference>
<feature type="domain" description="DNA replication/recombination mediator RecO N-terminal" evidence="8">
    <location>
        <begin position="1"/>
        <end position="79"/>
    </location>
</feature>
<protein>
    <recommendedName>
        <fullName evidence="2 7">DNA repair protein RecO</fullName>
    </recommendedName>
    <alternativeName>
        <fullName evidence="6 7">Recombination protein O</fullName>
    </alternativeName>
</protein>
<keyword evidence="10" id="KW-1185">Reference proteome</keyword>
<gene>
    <name evidence="7" type="primary">recO</name>
    <name evidence="9" type="ORF">SAMN02745973_00025</name>
</gene>
<dbReference type="GO" id="GO:0006310">
    <property type="term" value="P:DNA recombination"/>
    <property type="evidence" value="ECO:0007669"/>
    <property type="project" value="UniProtKB-UniRule"/>
</dbReference>
<dbReference type="InterPro" id="IPR042242">
    <property type="entry name" value="RecO_C"/>
</dbReference>
<evidence type="ECO:0000256" key="2">
    <source>
        <dbReference type="ARBA" id="ARBA00021310"/>
    </source>
</evidence>
<dbReference type="Pfam" id="PF02565">
    <property type="entry name" value="RecO_C"/>
    <property type="match status" value="1"/>
</dbReference>
<dbReference type="EMBL" id="FUWV01000001">
    <property type="protein sequence ID" value="SJZ32852.1"/>
    <property type="molecule type" value="Genomic_DNA"/>
</dbReference>
<dbReference type="NCBIfam" id="TIGR00613">
    <property type="entry name" value="reco"/>
    <property type="match status" value="1"/>
</dbReference>
<evidence type="ECO:0000256" key="1">
    <source>
        <dbReference type="ARBA" id="ARBA00007452"/>
    </source>
</evidence>
<keyword evidence="5 7" id="KW-0234">DNA repair</keyword>
<dbReference type="AlphaFoldDB" id="A0A1T4JRN1"/>
<dbReference type="HAMAP" id="MF_00201">
    <property type="entry name" value="RecO"/>
    <property type="match status" value="1"/>
</dbReference>
<dbReference type="PANTHER" id="PTHR33991:SF1">
    <property type="entry name" value="DNA REPAIR PROTEIN RECO"/>
    <property type="match status" value="1"/>
</dbReference>
<dbReference type="InterPro" id="IPR012340">
    <property type="entry name" value="NA-bd_OB-fold"/>
</dbReference>
<comment type="function">
    <text evidence="7">Involved in DNA repair and RecF pathway recombination.</text>
</comment>
<sequence>MQLFKTSGIVIRQVNFGESNKIVTVLTRDKGKIQAVARGARKTKNSLMPATQLFCYSNFIFYQGKSMIYINQVELREAFYNLRVNLEKLTYASYLLELVNTITQENEKEEKIFLLLAHTLKHMAYSSDINDDLITLAFQIKLIAMSGYAPHLNDCVSCGNPLSEKIKMSAKMGGILCPQCFHFDTFAMGLNQEARKVLLFLLYQPLYKLIELTISKETIKKLLRVMNTYISICLEKPFHSLNFLKTIEGNQKMNNNY</sequence>
<dbReference type="Pfam" id="PF11967">
    <property type="entry name" value="RecO_N"/>
    <property type="match status" value="1"/>
</dbReference>
<dbReference type="PANTHER" id="PTHR33991">
    <property type="entry name" value="DNA REPAIR PROTEIN RECO"/>
    <property type="match status" value="1"/>
</dbReference>
<evidence type="ECO:0000256" key="3">
    <source>
        <dbReference type="ARBA" id="ARBA00022763"/>
    </source>
</evidence>
<dbReference type="SUPFAM" id="SSF57863">
    <property type="entry name" value="ArfGap/RecO-like zinc finger"/>
    <property type="match status" value="1"/>
</dbReference>
<keyword evidence="4 7" id="KW-0233">DNA recombination</keyword>
<evidence type="ECO:0000313" key="9">
    <source>
        <dbReference type="EMBL" id="SJZ32852.1"/>
    </source>
</evidence>
<dbReference type="InterPro" id="IPR022572">
    <property type="entry name" value="DNA_rep/recomb_RecO_N"/>
</dbReference>
<keyword evidence="3 7" id="KW-0227">DNA damage</keyword>
<dbReference type="InterPro" id="IPR003717">
    <property type="entry name" value="RecO"/>
</dbReference>
<dbReference type="Proteomes" id="UP000196365">
    <property type="component" value="Unassembled WGS sequence"/>
</dbReference>
<evidence type="ECO:0000313" key="10">
    <source>
        <dbReference type="Proteomes" id="UP000196365"/>
    </source>
</evidence>
<dbReference type="InterPro" id="IPR037278">
    <property type="entry name" value="ARFGAP/RecO"/>
</dbReference>
<comment type="similarity">
    <text evidence="1 7">Belongs to the RecO family.</text>
</comment>
<dbReference type="OrthoDB" id="9797083at2"/>
<dbReference type="GO" id="GO:0043590">
    <property type="term" value="C:bacterial nucleoid"/>
    <property type="evidence" value="ECO:0007669"/>
    <property type="project" value="TreeGrafter"/>
</dbReference>
<name>A0A1T4JRN1_9FIRM</name>
<proteinExistence type="inferred from homology"/>
<dbReference type="SUPFAM" id="SSF50249">
    <property type="entry name" value="Nucleic acid-binding proteins"/>
    <property type="match status" value="1"/>
</dbReference>
<organism evidence="9 10">
    <name type="scientific">Garciella nitratireducens DSM 15102</name>
    <dbReference type="NCBI Taxonomy" id="1121911"/>
    <lineage>
        <taxon>Bacteria</taxon>
        <taxon>Bacillati</taxon>
        <taxon>Bacillota</taxon>
        <taxon>Clostridia</taxon>
        <taxon>Eubacteriales</taxon>
        <taxon>Eubacteriaceae</taxon>
        <taxon>Garciella</taxon>
    </lineage>
</organism>
<evidence type="ECO:0000256" key="5">
    <source>
        <dbReference type="ARBA" id="ARBA00023204"/>
    </source>
</evidence>
<evidence type="ECO:0000256" key="7">
    <source>
        <dbReference type="HAMAP-Rule" id="MF_00201"/>
    </source>
</evidence>
<dbReference type="Gene3D" id="1.20.1440.120">
    <property type="entry name" value="Recombination protein O, C-terminal domain"/>
    <property type="match status" value="1"/>
</dbReference>
<accession>A0A1T4JRN1</accession>
<dbReference type="Gene3D" id="2.40.50.140">
    <property type="entry name" value="Nucleic acid-binding proteins"/>
    <property type="match status" value="1"/>
</dbReference>
<evidence type="ECO:0000256" key="4">
    <source>
        <dbReference type="ARBA" id="ARBA00023172"/>
    </source>
</evidence>
<evidence type="ECO:0000256" key="6">
    <source>
        <dbReference type="ARBA" id="ARBA00033409"/>
    </source>
</evidence>